<dbReference type="EMBL" id="MHLI01000017">
    <property type="protein sequence ID" value="OGZ04947.1"/>
    <property type="molecule type" value="Genomic_DNA"/>
</dbReference>
<feature type="transmembrane region" description="Helical" evidence="1">
    <location>
        <begin position="32"/>
        <end position="51"/>
    </location>
</feature>
<sequence length="68" mass="7732">MNNQSSFHLRYVLLALLMISGIYLVANHGEHLAPYLSFTFLLGCFFMHLLMHGSHGGHVADLHKEHKD</sequence>
<dbReference type="InterPro" id="IPR021682">
    <property type="entry name" value="DUF2933"/>
</dbReference>
<feature type="transmembrane region" description="Helical" evidence="1">
    <location>
        <begin position="7"/>
        <end position="26"/>
    </location>
</feature>
<dbReference type="Pfam" id="PF11666">
    <property type="entry name" value="DUF2933"/>
    <property type="match status" value="1"/>
</dbReference>
<evidence type="ECO:0008006" key="4">
    <source>
        <dbReference type="Google" id="ProtNLM"/>
    </source>
</evidence>
<evidence type="ECO:0000256" key="1">
    <source>
        <dbReference type="SAM" id="Phobius"/>
    </source>
</evidence>
<keyword evidence="1" id="KW-1133">Transmembrane helix</keyword>
<proteinExistence type="predicted"/>
<protein>
    <recommendedName>
        <fullName evidence="4">DUF2933 domain-containing protein</fullName>
    </recommendedName>
</protein>
<comment type="caution">
    <text evidence="2">The sequence shown here is derived from an EMBL/GenBank/DDBJ whole genome shotgun (WGS) entry which is preliminary data.</text>
</comment>
<gene>
    <name evidence="2" type="ORF">A2845_04405</name>
</gene>
<reference evidence="2 3" key="1">
    <citation type="journal article" date="2016" name="Nat. Commun.">
        <title>Thousands of microbial genomes shed light on interconnected biogeochemical processes in an aquifer system.</title>
        <authorList>
            <person name="Anantharaman K."/>
            <person name="Brown C.T."/>
            <person name="Hug L.A."/>
            <person name="Sharon I."/>
            <person name="Castelle C.J."/>
            <person name="Probst A.J."/>
            <person name="Thomas B.C."/>
            <person name="Singh A."/>
            <person name="Wilkins M.J."/>
            <person name="Karaoz U."/>
            <person name="Brodie E.L."/>
            <person name="Williams K.H."/>
            <person name="Hubbard S.S."/>
            <person name="Banfield J.F."/>
        </authorList>
    </citation>
    <scope>NUCLEOTIDE SEQUENCE [LARGE SCALE GENOMIC DNA]</scope>
</reference>
<evidence type="ECO:0000313" key="2">
    <source>
        <dbReference type="EMBL" id="OGZ04947.1"/>
    </source>
</evidence>
<dbReference type="Proteomes" id="UP000177122">
    <property type="component" value="Unassembled WGS sequence"/>
</dbReference>
<keyword evidence="1" id="KW-0812">Transmembrane</keyword>
<dbReference type="AlphaFoldDB" id="A0A1G2CUL1"/>
<keyword evidence="1" id="KW-0472">Membrane</keyword>
<accession>A0A1G2CUL1</accession>
<evidence type="ECO:0000313" key="3">
    <source>
        <dbReference type="Proteomes" id="UP000177122"/>
    </source>
</evidence>
<name>A0A1G2CUL1_9BACT</name>
<organism evidence="2 3">
    <name type="scientific">Candidatus Lloydbacteria bacterium RIFCSPHIGHO2_01_FULL_49_22</name>
    <dbReference type="NCBI Taxonomy" id="1798658"/>
    <lineage>
        <taxon>Bacteria</taxon>
        <taxon>Candidatus Lloydiibacteriota</taxon>
    </lineage>
</organism>